<keyword evidence="5" id="KW-1185">Reference proteome</keyword>
<dbReference type="PROSITE" id="PS00330">
    <property type="entry name" value="HEMOLYSIN_CALCIUM"/>
    <property type="match status" value="18"/>
</dbReference>
<dbReference type="Gene3D" id="2.150.10.10">
    <property type="entry name" value="Serralysin-like metalloprotease, C-terminal"/>
    <property type="match status" value="11"/>
</dbReference>
<dbReference type="InterPro" id="IPR050557">
    <property type="entry name" value="RTX_toxin/Mannuronan_C5-epim"/>
</dbReference>
<dbReference type="Gene3D" id="2.160.20.10">
    <property type="entry name" value="Single-stranded right-handed beta-helix, Pectin lyase-like"/>
    <property type="match status" value="1"/>
</dbReference>
<dbReference type="GO" id="GO:0005509">
    <property type="term" value="F:calcium ion binding"/>
    <property type="evidence" value="ECO:0007669"/>
    <property type="project" value="InterPro"/>
</dbReference>
<proteinExistence type="predicted"/>
<evidence type="ECO:0000256" key="3">
    <source>
        <dbReference type="SAM" id="MobiDB-lite"/>
    </source>
</evidence>
<protein>
    <submittedName>
        <fullName evidence="4">Uncharacterized protein</fullName>
    </submittedName>
</protein>
<dbReference type="Pfam" id="PF00353">
    <property type="entry name" value="HemolysinCabind"/>
    <property type="match status" value="17"/>
</dbReference>
<gene>
    <name evidence="4" type="ORF">SKP52_11000</name>
</gene>
<evidence type="ECO:0000256" key="1">
    <source>
        <dbReference type="ARBA" id="ARBA00004613"/>
    </source>
</evidence>
<dbReference type="STRING" id="1515612.SKP52_11000"/>
<evidence type="ECO:0000313" key="5">
    <source>
        <dbReference type="Proteomes" id="UP000030907"/>
    </source>
</evidence>
<dbReference type="OrthoDB" id="7515000at2"/>
<keyword evidence="2" id="KW-0964">Secreted</keyword>
<dbReference type="HOGENOM" id="CLU_238184_0_0_5"/>
<dbReference type="InterPro" id="IPR018511">
    <property type="entry name" value="Hemolysin-typ_Ca-bd_CS"/>
</dbReference>
<sequence length="1631" mass="159635">MVDPAAVAGCLVAIKWGVCFQAYDGSPAMPTLYISPTGSGSGDGSSAANAATLNDLPQLIAAAGPGGQVLLLADQGDYAAPTGPLAIVGGGTASAPVTIRGVDSAGNAMAATIAGTRPEPFDPANPSGEEVFRLLGGADNLRFSDLAFENVGTAFRVGADVRNLTIEHVDAANVSRFFDNMVSGANASATISGLTIRDVAVDGYSKGAIRVQYNSNNVLIEDVRGDSLFQDGDNFAIGVHITGTAHDVTIDRVAMRNALDTVNDYRNGDGFATERGTYDITLRDVIATGNSDGGLDLKSDNIVVDGAIVSGNGRNIRLWGTGGQLSNTVSLDAGAPLAGGNREHIWLAEGANATIDGALFSDAGSPTLFNLAERNGALTVRDYGLATGGGTLTWKKGTGSMLTLDGQRVVVAAGTAGDDLIGGTAGVDLLIGGAGKDMLVGNAGDDVLTGGAGADILVGGAGRDLLSYAGSDAAVRVDLMRLTASGGDAAGDLFDGFEDVEGSAFADTLSGDAGANRLFGGAGDDALSGGAGDDMLDGGAGADLLNGGGGFDRVDYGSSGAGVVVDLADGAASGGEAAGDRLVGIEAVDGSSFADTLSGTEGADWFGGGAGDDRIEGRGGEDLLVGGMGADTLIGGAGFDSADYSESGAAVTVDLATGTGTGGDAQGDRLEAIERLVGSAFGDVLTGDAFDNVLAGGAGADRLTGGAGIDTADYSASGAAVNAVLGGTGSGGDAAGDVLADIENLVGSGFGDVLVGDGAVNLLSGGAGDDRLVGNGGADRLDGGAGFDMADFSTSRSAVTADLAAGAASAGVALVAIEGLIGSAFDDVLNGDVGGNLLVGGKGADLLDGHDGLDTADYSGSAVAVQVDLALSVQGGTGDAAGDRLLSIEALVGSVFDDVLAGVGADETLYGGAGADRLEGRGGDDLLQGGAGADMLIGGDGIDTVDYSANTGAVSIDLQTGASSGGDAEGDRFDGIERFIGTGFADTLIGDGGDQILVGGAGGDRIDGAGGFDTVVYSNSAIGVKINLATGAVSGGDAQGDSIAGIEAVVGSAFADTLTGDANANRLEGGAGNDMLDGGAGADAMIGGTGDDSYVVDNAGDQVTETIGGGVDIVRTSLSSLTLADGVEDLSYTGSGGFTGTGNALDNGFYGKAGDDALYGLDGDDKLVGGAGADLLDGGAGRDQVDYTKSAAITVNLVTNVNRGGEAEGDRLVDIETVIGSNYADSITGGDDVLVGDILYGRGGDDLLFGGAGDDQLDGGGGNDLLRGGTGNDLYVVYEAGDQVIEAAGEGRDRIRTAATSYTLGANIEELVYTGTIGATMTGNTLDNFLVGSGGEDRLNGGDGGDVLRGGAGGDILDGGAGSDTVEYAGSLGGVLVNLRAQTATGGDAMGDRLVSIENAQGSAFADVLLGSAGANILTGGEGGDALSGDDGNDTLRGGAGADRLDGGKNEDMLAGEDGDDTLYGGQQTDRLYGGAGNDLLVGDTEWVSSLAARDTLDGGDGDDILVGDGMSMTASGIGGADTLIGGLGNDVLVGDAMTMAAGARGGADRLTGGGGSDRFVFAPGSGADEITDFTRGGGESDRIDLSAFDIAYEALRFTTSSAGVTIQLGGTDTIFVRGVTALDQADFVFG</sequence>
<comment type="subcellular location">
    <subcellularLocation>
        <location evidence="1">Secreted</location>
    </subcellularLocation>
</comment>
<dbReference type="SUPFAM" id="SSF51120">
    <property type="entry name" value="beta-Roll"/>
    <property type="match status" value="10"/>
</dbReference>
<reference evidence="4 5" key="1">
    <citation type="journal article" date="2015" name="Int. J. Syst. Evol. Microbiol.">
        <title>Description of Sphingopyxis fribergensis sp. nov. - a soil bacterium with the ability to degrade styrene and phenylacetic acid.</title>
        <authorList>
            <person name="Oelschlagel M."/>
            <person name="Ruckert C."/>
            <person name="Kalinowski J."/>
            <person name="Schmidt G."/>
            <person name="Schlomann M."/>
            <person name="Tischler D."/>
        </authorList>
    </citation>
    <scope>NUCLEOTIDE SEQUENCE [LARGE SCALE GENOMIC DNA]</scope>
    <source>
        <strain evidence="4 5">Kp5.2</strain>
    </source>
</reference>
<dbReference type="EMBL" id="CP009122">
    <property type="protein sequence ID" value="AJA09101.1"/>
    <property type="molecule type" value="Genomic_DNA"/>
</dbReference>
<organism evidence="4 5">
    <name type="scientific">Sphingopyxis fribergensis</name>
    <dbReference type="NCBI Taxonomy" id="1515612"/>
    <lineage>
        <taxon>Bacteria</taxon>
        <taxon>Pseudomonadati</taxon>
        <taxon>Pseudomonadota</taxon>
        <taxon>Alphaproteobacteria</taxon>
        <taxon>Sphingomonadales</taxon>
        <taxon>Sphingomonadaceae</taxon>
        <taxon>Sphingopyxis</taxon>
    </lineage>
</organism>
<evidence type="ECO:0000256" key="2">
    <source>
        <dbReference type="ARBA" id="ARBA00022525"/>
    </source>
</evidence>
<feature type="region of interest" description="Disordered" evidence="3">
    <location>
        <begin position="1423"/>
        <end position="1455"/>
    </location>
</feature>
<feature type="compositionally biased region" description="Basic and acidic residues" evidence="3">
    <location>
        <begin position="1443"/>
        <end position="1452"/>
    </location>
</feature>
<dbReference type="SUPFAM" id="SSF51126">
    <property type="entry name" value="Pectin lyase-like"/>
    <property type="match status" value="1"/>
</dbReference>
<evidence type="ECO:0000313" key="4">
    <source>
        <dbReference type="EMBL" id="AJA09101.1"/>
    </source>
</evidence>
<dbReference type="KEGG" id="sphk:SKP52_11000"/>
<dbReference type="Proteomes" id="UP000030907">
    <property type="component" value="Chromosome"/>
</dbReference>
<dbReference type="PRINTS" id="PR00313">
    <property type="entry name" value="CABNDNGRPT"/>
</dbReference>
<dbReference type="InterPro" id="IPR011050">
    <property type="entry name" value="Pectin_lyase_fold/virulence"/>
</dbReference>
<dbReference type="InterPro" id="IPR011049">
    <property type="entry name" value="Serralysin-like_metalloprot_C"/>
</dbReference>
<accession>A0A0A7PG73</accession>
<dbReference type="PANTHER" id="PTHR38340">
    <property type="entry name" value="S-LAYER PROTEIN"/>
    <property type="match status" value="1"/>
</dbReference>
<dbReference type="PANTHER" id="PTHR38340:SF1">
    <property type="entry name" value="S-LAYER PROTEIN"/>
    <property type="match status" value="1"/>
</dbReference>
<name>A0A0A7PG73_9SPHN</name>
<dbReference type="InterPro" id="IPR012334">
    <property type="entry name" value="Pectin_lyas_fold"/>
</dbReference>
<dbReference type="InterPro" id="IPR001343">
    <property type="entry name" value="Hemolysn_Ca-bd"/>
</dbReference>
<dbReference type="GO" id="GO:0005576">
    <property type="term" value="C:extracellular region"/>
    <property type="evidence" value="ECO:0007669"/>
    <property type="project" value="UniProtKB-SubCell"/>
</dbReference>